<sequence length="45" mass="4840">MDAVGLLHAYVTGKIARMMEDLPDVVCAAVLNAVGPVLRFNGRRV</sequence>
<gene>
    <name evidence="1" type="ORF">NC595_17320</name>
</gene>
<dbReference type="EMBL" id="JAMZEK010000004">
    <property type="protein sequence ID" value="MCP1375812.1"/>
    <property type="molecule type" value="Genomic_DNA"/>
</dbReference>
<organism evidence="1 2">
    <name type="scientific">Dyella lutea</name>
    <dbReference type="NCBI Taxonomy" id="2950441"/>
    <lineage>
        <taxon>Bacteria</taxon>
        <taxon>Pseudomonadati</taxon>
        <taxon>Pseudomonadota</taxon>
        <taxon>Gammaproteobacteria</taxon>
        <taxon>Lysobacterales</taxon>
        <taxon>Rhodanobacteraceae</taxon>
        <taxon>Dyella</taxon>
    </lineage>
</organism>
<dbReference type="RefSeq" id="WP_253568567.1">
    <property type="nucleotide sequence ID" value="NZ_JAMZEK010000004.1"/>
</dbReference>
<evidence type="ECO:0000313" key="1">
    <source>
        <dbReference type="EMBL" id="MCP1375812.1"/>
    </source>
</evidence>
<dbReference type="Proteomes" id="UP001204615">
    <property type="component" value="Unassembled WGS sequence"/>
</dbReference>
<protein>
    <submittedName>
        <fullName evidence="1">Uncharacterized protein</fullName>
    </submittedName>
</protein>
<proteinExistence type="predicted"/>
<accession>A0ABT1FHZ4</accession>
<comment type="caution">
    <text evidence="1">The sequence shown here is derived from an EMBL/GenBank/DDBJ whole genome shotgun (WGS) entry which is preliminary data.</text>
</comment>
<reference evidence="1 2" key="1">
    <citation type="submission" date="2022-06" db="EMBL/GenBank/DDBJ databases">
        <title>Dyella sp. Sa strain:Sa Genome sequencing.</title>
        <authorList>
            <person name="Park S."/>
        </authorList>
    </citation>
    <scope>NUCLEOTIDE SEQUENCE [LARGE SCALE GENOMIC DNA]</scope>
    <source>
        <strain evidence="1 2">Sa</strain>
    </source>
</reference>
<keyword evidence="2" id="KW-1185">Reference proteome</keyword>
<name>A0ABT1FHZ4_9GAMM</name>
<evidence type="ECO:0000313" key="2">
    <source>
        <dbReference type="Proteomes" id="UP001204615"/>
    </source>
</evidence>